<dbReference type="PROSITE" id="PS00018">
    <property type="entry name" value="EF_HAND_1"/>
    <property type="match status" value="6"/>
</dbReference>
<dbReference type="InterPro" id="IPR011992">
    <property type="entry name" value="EF-hand-dom_pair"/>
</dbReference>
<feature type="compositionally biased region" description="Basic and acidic residues" evidence="12">
    <location>
        <begin position="64"/>
        <end position="82"/>
    </location>
</feature>
<feature type="domain" description="EF-hand" evidence="13">
    <location>
        <begin position="279"/>
        <end position="303"/>
    </location>
</feature>
<keyword evidence="8" id="KW-0143">Chaperone</keyword>
<evidence type="ECO:0000256" key="9">
    <source>
        <dbReference type="ARBA" id="ARBA00056975"/>
    </source>
</evidence>
<dbReference type="AlphaFoldDB" id="A0A6I9W0H8"/>
<dbReference type="PANTHER" id="PTHR10827:SF95">
    <property type="entry name" value="LD34388P"/>
    <property type="match status" value="1"/>
</dbReference>
<comment type="function">
    <text evidence="9">Probable molecular chaperone assisting protein biosynthesis and transport in the endoplasmic reticulum. Required for the proper biosynthesis and transport of pulmonary surfactant-associated protein A/SP-A, pulmonary surfactant-associated protein D/SP-D and the lipid transporter ABCA3. By regulating both the proper expression and the degradation through the endoplasmic reticulum-associated protein degradation pathway of these proteins plays a crucial role in pulmonary surfactant homeostasis. Has an anti-fibrotic activity by negatively regulating the secretion of type I and type III collagens. This calcium-binding protein also transiently associates with immature PCSK6 and regulates its secretion.</text>
</comment>
<accession>A0A6I9W0H8</accession>
<feature type="domain" description="EF-hand" evidence="13">
    <location>
        <begin position="231"/>
        <end position="266"/>
    </location>
</feature>
<evidence type="ECO:0000256" key="2">
    <source>
        <dbReference type="ARBA" id="ARBA00022723"/>
    </source>
</evidence>
<protein>
    <recommendedName>
        <fullName evidence="11">Reticulocalbin-3</fullName>
    </recommendedName>
</protein>
<dbReference type="PANTHER" id="PTHR10827">
    <property type="entry name" value="RETICULOCALBIN"/>
    <property type="match status" value="1"/>
</dbReference>
<evidence type="ECO:0000256" key="6">
    <source>
        <dbReference type="ARBA" id="ARBA00022837"/>
    </source>
</evidence>
<evidence type="ECO:0000256" key="3">
    <source>
        <dbReference type="ARBA" id="ARBA00022729"/>
    </source>
</evidence>
<sequence length="358" mass="41185">MYRDSCRMSVDRRSAARRLLGFILTRRVMAARSFVPLLLVAALAASLPILGDTASAHIHTHQHNKVDNNERTEDGAFSPRDADHYAEGEHHQEFDHEAILGSVKEAEEFDKLPIEESKRRLGILLTKMDLNNDKYIERNELKAWILRSFSMLSAEESQDRLEDADTDEDGRVSWDEILQDTYGSDPEDLALDDKLIQDDKQTYEAADLNKDGYLDAEEFKAYTHPEETPRMFPLLLKQALDDKDIDGDGYINFQEFIGDRGKSKDKEWLLTEKDKFDYEHDKDGDGRLDSDEILSWLVPSNEEIANDEVDHLFAGSDDDHDNRLSYDEILDHHDAFVGSEATDYGDHLQEIERFNDEL</sequence>
<dbReference type="SUPFAM" id="SSF47473">
    <property type="entry name" value="EF-hand"/>
    <property type="match status" value="2"/>
</dbReference>
<evidence type="ECO:0000256" key="7">
    <source>
        <dbReference type="ARBA" id="ARBA00023180"/>
    </source>
</evidence>
<evidence type="ECO:0000256" key="8">
    <source>
        <dbReference type="ARBA" id="ARBA00023186"/>
    </source>
</evidence>
<organism evidence="14 15">
    <name type="scientific">Pogonomyrmex barbatus</name>
    <name type="common">red harvester ant</name>
    <dbReference type="NCBI Taxonomy" id="144034"/>
    <lineage>
        <taxon>Eukaryota</taxon>
        <taxon>Metazoa</taxon>
        <taxon>Ecdysozoa</taxon>
        <taxon>Arthropoda</taxon>
        <taxon>Hexapoda</taxon>
        <taxon>Insecta</taxon>
        <taxon>Pterygota</taxon>
        <taxon>Neoptera</taxon>
        <taxon>Endopterygota</taxon>
        <taxon>Hymenoptera</taxon>
        <taxon>Apocrita</taxon>
        <taxon>Aculeata</taxon>
        <taxon>Formicoidea</taxon>
        <taxon>Formicidae</taxon>
        <taxon>Myrmicinae</taxon>
        <taxon>Pogonomyrmex</taxon>
    </lineage>
</organism>
<keyword evidence="5" id="KW-0256">Endoplasmic reticulum</keyword>
<keyword evidence="7" id="KW-0325">Glycoprotein</keyword>
<dbReference type="PROSITE" id="PS50222">
    <property type="entry name" value="EF_HAND_2"/>
    <property type="match status" value="4"/>
</dbReference>
<feature type="region of interest" description="Disordered" evidence="12">
    <location>
        <begin position="60"/>
        <end position="82"/>
    </location>
</feature>
<evidence type="ECO:0000256" key="10">
    <source>
        <dbReference type="ARBA" id="ARBA00063143"/>
    </source>
</evidence>
<evidence type="ECO:0000259" key="13">
    <source>
        <dbReference type="PROSITE" id="PS50222"/>
    </source>
</evidence>
<dbReference type="GO" id="GO:0005788">
    <property type="term" value="C:endoplasmic reticulum lumen"/>
    <property type="evidence" value="ECO:0007669"/>
    <property type="project" value="UniProtKB-SubCell"/>
</dbReference>
<dbReference type="InterPro" id="IPR002048">
    <property type="entry name" value="EF_hand_dom"/>
</dbReference>
<comment type="subcellular location">
    <subcellularLocation>
        <location evidence="1">Endoplasmic reticulum lumen</location>
    </subcellularLocation>
</comment>
<name>A0A6I9W0H8_9HYME</name>
<dbReference type="Gene3D" id="1.10.238.10">
    <property type="entry name" value="EF-hand"/>
    <property type="match status" value="3"/>
</dbReference>
<gene>
    <name evidence="15" type="primary">LOC105425354</name>
</gene>
<dbReference type="KEGG" id="pbar:105425354"/>
<proteinExistence type="predicted"/>
<evidence type="ECO:0000256" key="1">
    <source>
        <dbReference type="ARBA" id="ARBA00004319"/>
    </source>
</evidence>
<dbReference type="Proteomes" id="UP000504615">
    <property type="component" value="Unplaced"/>
</dbReference>
<keyword evidence="14" id="KW-1185">Reference proteome</keyword>
<dbReference type="Pfam" id="PF13499">
    <property type="entry name" value="EF-hand_7"/>
    <property type="match status" value="1"/>
</dbReference>
<evidence type="ECO:0000256" key="5">
    <source>
        <dbReference type="ARBA" id="ARBA00022824"/>
    </source>
</evidence>
<evidence type="ECO:0000256" key="12">
    <source>
        <dbReference type="SAM" id="MobiDB-lite"/>
    </source>
</evidence>
<comment type="subunit">
    <text evidence="10">Interacts with PCSK6 (immature form including the propeptide); probably involved in the maturation and the secretion of PCSK6.</text>
</comment>
<dbReference type="InterPro" id="IPR018247">
    <property type="entry name" value="EF_Hand_1_Ca_BS"/>
</dbReference>
<dbReference type="SMART" id="SM00054">
    <property type="entry name" value="EFh"/>
    <property type="match status" value="4"/>
</dbReference>
<evidence type="ECO:0000313" key="14">
    <source>
        <dbReference type="Proteomes" id="UP000504615"/>
    </source>
</evidence>
<dbReference type="FunFam" id="1.10.238.10:FF:000104">
    <property type="entry name" value="calumenin isoform X1"/>
    <property type="match status" value="1"/>
</dbReference>
<dbReference type="GO" id="GO:0015031">
    <property type="term" value="P:protein transport"/>
    <property type="evidence" value="ECO:0007669"/>
    <property type="project" value="UniProtKB-ARBA"/>
</dbReference>
<dbReference type="OrthoDB" id="293868at2759"/>
<evidence type="ECO:0000313" key="15">
    <source>
        <dbReference type="RefSeq" id="XP_011634391.1"/>
    </source>
</evidence>
<reference evidence="15" key="1">
    <citation type="submission" date="2025-08" db="UniProtKB">
        <authorList>
            <consortium name="RefSeq"/>
        </authorList>
    </citation>
    <scope>IDENTIFICATION</scope>
</reference>
<keyword evidence="2" id="KW-0479">Metal-binding</keyword>
<dbReference type="GO" id="GO:0005509">
    <property type="term" value="F:calcium ion binding"/>
    <property type="evidence" value="ECO:0007669"/>
    <property type="project" value="InterPro"/>
</dbReference>
<keyword evidence="4" id="KW-0677">Repeat</keyword>
<keyword evidence="6" id="KW-0106">Calcium</keyword>
<dbReference type="CDD" id="cd16227">
    <property type="entry name" value="EFh_CREC_RCN2_like"/>
    <property type="match status" value="1"/>
</dbReference>
<dbReference type="GeneID" id="105425354"/>
<evidence type="ECO:0000256" key="11">
    <source>
        <dbReference type="ARBA" id="ARBA00072696"/>
    </source>
</evidence>
<evidence type="ECO:0000256" key="4">
    <source>
        <dbReference type="ARBA" id="ARBA00022737"/>
    </source>
</evidence>
<feature type="domain" description="EF-hand" evidence="13">
    <location>
        <begin position="152"/>
        <end position="187"/>
    </location>
</feature>
<feature type="domain" description="EF-hand" evidence="13">
    <location>
        <begin position="194"/>
        <end position="229"/>
    </location>
</feature>
<keyword evidence="3" id="KW-0732">Signal</keyword>
<dbReference type="RefSeq" id="XP_011634391.1">
    <property type="nucleotide sequence ID" value="XM_011636089.2"/>
</dbReference>
<dbReference type="Pfam" id="PF13833">
    <property type="entry name" value="EF-hand_8"/>
    <property type="match status" value="1"/>
</dbReference>